<name>A0ABQ4T7X3_METOR</name>
<proteinExistence type="predicted"/>
<evidence type="ECO:0000259" key="1">
    <source>
        <dbReference type="Pfam" id="PF05050"/>
    </source>
</evidence>
<comment type="caution">
    <text evidence="2">The sequence shown here is derived from an EMBL/GenBank/DDBJ whole genome shotgun (WGS) entry which is preliminary data.</text>
</comment>
<dbReference type="Proteomes" id="UP001055156">
    <property type="component" value="Unassembled WGS sequence"/>
</dbReference>
<dbReference type="Pfam" id="PF05050">
    <property type="entry name" value="Methyltransf_21"/>
    <property type="match status" value="1"/>
</dbReference>
<evidence type="ECO:0000313" key="2">
    <source>
        <dbReference type="EMBL" id="GJE27723.1"/>
    </source>
</evidence>
<reference evidence="2" key="1">
    <citation type="journal article" date="2021" name="Front. Microbiol.">
        <title>Comprehensive Comparative Genomics and Phenotyping of Methylobacterium Species.</title>
        <authorList>
            <person name="Alessa O."/>
            <person name="Ogura Y."/>
            <person name="Fujitani Y."/>
            <person name="Takami H."/>
            <person name="Hayashi T."/>
            <person name="Sahin N."/>
            <person name="Tani A."/>
        </authorList>
    </citation>
    <scope>NUCLEOTIDE SEQUENCE</scope>
    <source>
        <strain evidence="2">NBRC 15689</strain>
    </source>
</reference>
<dbReference type="InterPro" id="IPR029063">
    <property type="entry name" value="SAM-dependent_MTases_sf"/>
</dbReference>
<sequence>MHVGEEFDRAKHIIELALNPHAYISYSQFGEDLLIDIIFHGKTDPGFYVDVGAHHPKRLSNTYLLYKKGWRGINIEGDPNLIKLFEIERPEDINIPAFVSDKSESVVFNRFNDTAVNTISAEKKAFYASRWDIVSSEQITTRPLRELLDEHMPSGRTIDLLSVDVEGVDLKVLQGNDWNRYRPRLVIVEAEDLDLMRAADHPIVAFLGQQGYRLSEKLHVSAFFLRN</sequence>
<feature type="domain" description="Methyltransferase FkbM" evidence="1">
    <location>
        <begin position="50"/>
        <end position="214"/>
    </location>
</feature>
<dbReference type="PANTHER" id="PTHR34009">
    <property type="entry name" value="PROTEIN STAR"/>
    <property type="match status" value="1"/>
</dbReference>
<protein>
    <recommendedName>
        <fullName evidence="1">Methyltransferase FkbM domain-containing protein</fullName>
    </recommendedName>
</protein>
<dbReference type="EMBL" id="BPQV01000007">
    <property type="protein sequence ID" value="GJE27723.1"/>
    <property type="molecule type" value="Genomic_DNA"/>
</dbReference>
<keyword evidence="3" id="KW-1185">Reference proteome</keyword>
<dbReference type="SUPFAM" id="SSF53335">
    <property type="entry name" value="S-adenosyl-L-methionine-dependent methyltransferases"/>
    <property type="match status" value="1"/>
</dbReference>
<dbReference type="Gene3D" id="3.40.50.150">
    <property type="entry name" value="Vaccinia Virus protein VP39"/>
    <property type="match status" value="1"/>
</dbReference>
<gene>
    <name evidence="2" type="ORF">LKMONMHP_2584</name>
</gene>
<reference evidence="2" key="2">
    <citation type="submission" date="2021-08" db="EMBL/GenBank/DDBJ databases">
        <authorList>
            <person name="Tani A."/>
            <person name="Ola A."/>
            <person name="Ogura Y."/>
            <person name="Katsura K."/>
            <person name="Hayashi T."/>
        </authorList>
    </citation>
    <scope>NUCLEOTIDE SEQUENCE</scope>
    <source>
        <strain evidence="2">NBRC 15689</strain>
    </source>
</reference>
<accession>A0ABQ4T7X3</accession>
<dbReference type="InterPro" id="IPR053202">
    <property type="entry name" value="EGF_Rcpt_Signaling_Reg"/>
</dbReference>
<organism evidence="2 3">
    <name type="scientific">Methylobacterium organophilum</name>
    <dbReference type="NCBI Taxonomy" id="410"/>
    <lineage>
        <taxon>Bacteria</taxon>
        <taxon>Pseudomonadati</taxon>
        <taxon>Pseudomonadota</taxon>
        <taxon>Alphaproteobacteria</taxon>
        <taxon>Hyphomicrobiales</taxon>
        <taxon>Methylobacteriaceae</taxon>
        <taxon>Methylobacterium</taxon>
    </lineage>
</organism>
<dbReference type="InterPro" id="IPR006342">
    <property type="entry name" value="FkbM_mtfrase"/>
</dbReference>
<dbReference type="NCBIfam" id="TIGR01444">
    <property type="entry name" value="fkbM_fam"/>
    <property type="match status" value="1"/>
</dbReference>
<evidence type="ECO:0000313" key="3">
    <source>
        <dbReference type="Proteomes" id="UP001055156"/>
    </source>
</evidence>
<dbReference type="RefSeq" id="WP_238311523.1">
    <property type="nucleotide sequence ID" value="NZ_BPQV01000007.1"/>
</dbReference>
<dbReference type="PANTHER" id="PTHR34009:SF2">
    <property type="entry name" value="PROTEIN STAR"/>
    <property type="match status" value="1"/>
</dbReference>